<keyword evidence="2" id="KW-1185">Reference proteome</keyword>
<protein>
    <submittedName>
        <fullName evidence="1">Uncharacterized protein</fullName>
    </submittedName>
</protein>
<organism evidence="1 2">
    <name type="scientific">Kitasatospora xanthocidica</name>
    <dbReference type="NCBI Taxonomy" id="83382"/>
    <lineage>
        <taxon>Bacteria</taxon>
        <taxon>Bacillati</taxon>
        <taxon>Actinomycetota</taxon>
        <taxon>Actinomycetes</taxon>
        <taxon>Kitasatosporales</taxon>
        <taxon>Streptomycetaceae</taxon>
        <taxon>Kitasatospora</taxon>
    </lineage>
</organism>
<dbReference type="RefSeq" id="WP_117493151.1">
    <property type="nucleotide sequence ID" value="NZ_QVIG01000004.1"/>
</dbReference>
<gene>
    <name evidence="1" type="ORF">DR950_41850</name>
</gene>
<dbReference type="Proteomes" id="UP000263377">
    <property type="component" value="Unassembled WGS sequence"/>
</dbReference>
<dbReference type="EMBL" id="QVIG01000004">
    <property type="protein sequence ID" value="RGD55410.1"/>
    <property type="molecule type" value="Genomic_DNA"/>
</dbReference>
<reference evidence="1 2" key="1">
    <citation type="submission" date="2018-08" db="EMBL/GenBank/DDBJ databases">
        <title>Diversity &amp; Physiological Properties of Lignin-Decomposing Actinobacteria from Soil.</title>
        <authorList>
            <person name="Roh S.G."/>
            <person name="Kim S.B."/>
        </authorList>
    </citation>
    <scope>NUCLEOTIDE SEQUENCE [LARGE SCALE GENOMIC DNA]</scope>
    <source>
        <strain evidence="1 2">MMS17-GH009</strain>
    </source>
</reference>
<evidence type="ECO:0000313" key="1">
    <source>
        <dbReference type="EMBL" id="RGD55410.1"/>
    </source>
</evidence>
<comment type="caution">
    <text evidence="1">The sequence shown here is derived from an EMBL/GenBank/DDBJ whole genome shotgun (WGS) entry which is preliminary data.</text>
</comment>
<proteinExistence type="predicted"/>
<name>A0A372ZIY0_9ACTN</name>
<dbReference type="AlphaFoldDB" id="A0A372ZIY0"/>
<accession>A0A372ZIY0</accession>
<evidence type="ECO:0000313" key="2">
    <source>
        <dbReference type="Proteomes" id="UP000263377"/>
    </source>
</evidence>
<sequence>MTNTTPGSPLELPDIYETRQGRALRDAYARGDMEQARRIEEHVLAEAATNGEEREVYRETLRGAILFQELMDAQEAGNDELAQSIRERMLLVCSRATILRTISAGYLQAGLREGLPQKTHDELMSMLTELGVSGELKRLAQSITVN</sequence>